<dbReference type="PANTHER" id="PTHR30346:SF28">
    <property type="entry name" value="HTH-TYPE TRANSCRIPTIONAL REGULATOR CYNR"/>
    <property type="match status" value="1"/>
</dbReference>
<dbReference type="PRINTS" id="PR00039">
    <property type="entry name" value="HTHLYSR"/>
</dbReference>
<keyword evidence="4" id="KW-0804">Transcription</keyword>
<dbReference type="InterPro" id="IPR005119">
    <property type="entry name" value="LysR_subst-bd"/>
</dbReference>
<protein>
    <submittedName>
        <fullName evidence="6">LysR family transcriptional regulator</fullName>
    </submittedName>
</protein>
<accession>A0ABR7NIW9</accession>
<dbReference type="EMBL" id="JACRTB010000010">
    <property type="protein sequence ID" value="MBC8576363.1"/>
    <property type="molecule type" value="Genomic_DNA"/>
</dbReference>
<dbReference type="InterPro" id="IPR000847">
    <property type="entry name" value="LysR_HTH_N"/>
</dbReference>
<organism evidence="6 7">
    <name type="scientific">Yanshouia hominis</name>
    <dbReference type="NCBI Taxonomy" id="2763673"/>
    <lineage>
        <taxon>Bacteria</taxon>
        <taxon>Bacillati</taxon>
        <taxon>Bacillota</taxon>
        <taxon>Clostridia</taxon>
        <taxon>Eubacteriales</taxon>
        <taxon>Oscillospiraceae</taxon>
        <taxon>Yanshouia</taxon>
    </lineage>
</organism>
<gene>
    <name evidence="6" type="ORF">H8717_08095</name>
</gene>
<evidence type="ECO:0000259" key="5">
    <source>
        <dbReference type="PROSITE" id="PS50931"/>
    </source>
</evidence>
<evidence type="ECO:0000256" key="3">
    <source>
        <dbReference type="ARBA" id="ARBA00023125"/>
    </source>
</evidence>
<dbReference type="Pfam" id="PF00126">
    <property type="entry name" value="HTH_1"/>
    <property type="match status" value="1"/>
</dbReference>
<feature type="domain" description="HTH lysR-type" evidence="5">
    <location>
        <begin position="1"/>
        <end position="58"/>
    </location>
</feature>
<comment type="similarity">
    <text evidence="1">Belongs to the LysR transcriptional regulatory family.</text>
</comment>
<keyword evidence="2" id="KW-0805">Transcription regulation</keyword>
<dbReference type="InterPro" id="IPR036390">
    <property type="entry name" value="WH_DNA-bd_sf"/>
</dbReference>
<evidence type="ECO:0000313" key="6">
    <source>
        <dbReference type="EMBL" id="MBC8576363.1"/>
    </source>
</evidence>
<dbReference type="Gene3D" id="3.40.190.290">
    <property type="match status" value="1"/>
</dbReference>
<dbReference type="Proteomes" id="UP000658131">
    <property type="component" value="Unassembled WGS sequence"/>
</dbReference>
<dbReference type="SUPFAM" id="SSF46785">
    <property type="entry name" value="Winged helix' DNA-binding domain"/>
    <property type="match status" value="1"/>
</dbReference>
<evidence type="ECO:0000256" key="2">
    <source>
        <dbReference type="ARBA" id="ARBA00023015"/>
    </source>
</evidence>
<dbReference type="SUPFAM" id="SSF53850">
    <property type="entry name" value="Periplasmic binding protein-like II"/>
    <property type="match status" value="1"/>
</dbReference>
<keyword evidence="7" id="KW-1185">Reference proteome</keyword>
<proteinExistence type="inferred from homology"/>
<dbReference type="InterPro" id="IPR036388">
    <property type="entry name" value="WH-like_DNA-bd_sf"/>
</dbReference>
<dbReference type="PANTHER" id="PTHR30346">
    <property type="entry name" value="TRANSCRIPTIONAL DUAL REGULATOR HCAR-RELATED"/>
    <property type="match status" value="1"/>
</dbReference>
<dbReference type="Pfam" id="PF03466">
    <property type="entry name" value="LysR_substrate"/>
    <property type="match status" value="1"/>
</dbReference>
<evidence type="ECO:0000256" key="4">
    <source>
        <dbReference type="ARBA" id="ARBA00023163"/>
    </source>
</evidence>
<dbReference type="Gene3D" id="1.10.10.10">
    <property type="entry name" value="Winged helix-like DNA-binding domain superfamily/Winged helix DNA-binding domain"/>
    <property type="match status" value="1"/>
</dbReference>
<comment type="caution">
    <text evidence="6">The sequence shown here is derived from an EMBL/GenBank/DDBJ whole genome shotgun (WGS) entry which is preliminary data.</text>
</comment>
<dbReference type="PROSITE" id="PS50931">
    <property type="entry name" value="HTH_LYSR"/>
    <property type="match status" value="1"/>
</dbReference>
<sequence>MTILQLQYFQALARVLHYTRAAEELHISQPSLSYSISELEKELGVKLFQKEGRKVEMTIYGQQFLYYAEKALALLQEGSALLKHLSAASPQVVRLGYFHSISASFVPALVENFYAEKGADSVRFQFAEGPSYDIFEQVRTGELDLAFSLHRADWAESVSVIRQPLYLAVPSGHPLAERHSVTFEDFASEPQIMLEPSSSLRAQIGRVFSQRGTIPHIVFEVRECNAALQYVGLRFGVAVLPHVPAMESEKVAILPISDQDREFVRTIYLSWSRTRPLSPAAAEIRDFIVKHYSLPEG</sequence>
<name>A0ABR7NIW9_9FIRM</name>
<keyword evidence="3" id="KW-0238">DNA-binding</keyword>
<dbReference type="RefSeq" id="WP_262399891.1">
    <property type="nucleotide sequence ID" value="NZ_JACRTB010000010.1"/>
</dbReference>
<reference evidence="6 7" key="1">
    <citation type="submission" date="2020-08" db="EMBL/GenBank/DDBJ databases">
        <title>Genome public.</title>
        <authorList>
            <person name="Liu C."/>
            <person name="Sun Q."/>
        </authorList>
    </citation>
    <scope>NUCLEOTIDE SEQUENCE [LARGE SCALE GENOMIC DNA]</scope>
    <source>
        <strain evidence="6 7">BX1</strain>
    </source>
</reference>
<evidence type="ECO:0000256" key="1">
    <source>
        <dbReference type="ARBA" id="ARBA00009437"/>
    </source>
</evidence>
<evidence type="ECO:0000313" key="7">
    <source>
        <dbReference type="Proteomes" id="UP000658131"/>
    </source>
</evidence>